<feature type="region of interest" description="Disordered" evidence="2">
    <location>
        <begin position="88"/>
        <end position="111"/>
    </location>
</feature>
<protein>
    <recommendedName>
        <fullName evidence="6">V8-like Glu-specific endopeptidase</fullName>
    </recommendedName>
</protein>
<feature type="chain" id="PRO_5047070926" description="V8-like Glu-specific endopeptidase" evidence="3">
    <location>
        <begin position="33"/>
        <end position="348"/>
    </location>
</feature>
<dbReference type="PANTHER" id="PTHR15462:SF19">
    <property type="entry name" value="PEPTIDASE S1 DOMAIN-CONTAINING PROTEIN"/>
    <property type="match status" value="1"/>
</dbReference>
<sequence>MHFPDIRRATRVAATVTLAAGMALVGAGTAQAAPAPDATAGASVSTALATTSANARSGLTTAEQASNYWTPERMRTAISADTLVKKAPASSGESLRPTGAAQSTPPAAPTVKAAASRVPAAGGSMAANVAASATVGKVFFYNPADGLNYVCSAGTVNSGSKLLVMSAGHCVHGGSGGQWMQNWVFVPLYNYGAEPYGRWSAKYLTTFNVWINDSNLDRDVSYITVWPNGSGQRPVDVLGGNGLSVNYSYDQAVTILAYPAAPPYDGGWQQYCQGTTYRPGIWPFQENKIALGCGFTGGSSGSVWLRLYNDAYGYVNGIMSTLDGNGVNRSSYFDTAIMDVYNSVADRT</sequence>
<dbReference type="Proteomes" id="UP001611075">
    <property type="component" value="Unassembled WGS sequence"/>
</dbReference>
<reference evidence="4 5" key="1">
    <citation type="submission" date="2024-10" db="EMBL/GenBank/DDBJ databases">
        <title>The Natural Products Discovery Center: Release of the First 8490 Sequenced Strains for Exploring Actinobacteria Biosynthetic Diversity.</title>
        <authorList>
            <person name="Kalkreuter E."/>
            <person name="Kautsar S.A."/>
            <person name="Yang D."/>
            <person name="Bader C.D."/>
            <person name="Teijaro C.N."/>
            <person name="Fluegel L."/>
            <person name="Davis C.M."/>
            <person name="Simpson J.R."/>
            <person name="Lauterbach L."/>
            <person name="Steele A.D."/>
            <person name="Gui C."/>
            <person name="Meng S."/>
            <person name="Li G."/>
            <person name="Viehrig K."/>
            <person name="Ye F."/>
            <person name="Su P."/>
            <person name="Kiefer A.F."/>
            <person name="Nichols A."/>
            <person name="Cepeda A.J."/>
            <person name="Yan W."/>
            <person name="Fan B."/>
            <person name="Jiang Y."/>
            <person name="Adhikari A."/>
            <person name="Zheng C.-J."/>
            <person name="Schuster L."/>
            <person name="Cowan T.M."/>
            <person name="Smanski M.J."/>
            <person name="Chevrette M.G."/>
            <person name="De Carvalho L.P.S."/>
            <person name="Shen B."/>
        </authorList>
    </citation>
    <scope>NUCLEOTIDE SEQUENCE [LARGE SCALE GENOMIC DNA]</scope>
    <source>
        <strain evidence="4 5">NPDC021253</strain>
    </source>
</reference>
<accession>A0ABW7SPL2</accession>
<dbReference type="RefSeq" id="WP_396680794.1">
    <property type="nucleotide sequence ID" value="NZ_JBIRPU010000011.1"/>
</dbReference>
<keyword evidence="1 3" id="KW-0732">Signal</keyword>
<evidence type="ECO:0000256" key="3">
    <source>
        <dbReference type="SAM" id="SignalP"/>
    </source>
</evidence>
<keyword evidence="5" id="KW-1185">Reference proteome</keyword>
<gene>
    <name evidence="4" type="ORF">ACH4OY_17515</name>
</gene>
<dbReference type="EMBL" id="JBIRPU010000011">
    <property type="protein sequence ID" value="MFI0794461.1"/>
    <property type="molecule type" value="Genomic_DNA"/>
</dbReference>
<comment type="caution">
    <text evidence="4">The sequence shown here is derived from an EMBL/GenBank/DDBJ whole genome shotgun (WGS) entry which is preliminary data.</text>
</comment>
<evidence type="ECO:0000313" key="5">
    <source>
        <dbReference type="Proteomes" id="UP001611075"/>
    </source>
</evidence>
<dbReference type="Gene3D" id="2.40.10.10">
    <property type="entry name" value="Trypsin-like serine proteases"/>
    <property type="match status" value="2"/>
</dbReference>
<proteinExistence type="predicted"/>
<evidence type="ECO:0000313" key="4">
    <source>
        <dbReference type="EMBL" id="MFI0794461.1"/>
    </source>
</evidence>
<evidence type="ECO:0008006" key="6">
    <source>
        <dbReference type="Google" id="ProtNLM"/>
    </source>
</evidence>
<feature type="signal peptide" evidence="3">
    <location>
        <begin position="1"/>
        <end position="32"/>
    </location>
</feature>
<dbReference type="PANTHER" id="PTHR15462">
    <property type="entry name" value="SERINE PROTEASE"/>
    <property type="match status" value="1"/>
</dbReference>
<evidence type="ECO:0000256" key="2">
    <source>
        <dbReference type="SAM" id="MobiDB-lite"/>
    </source>
</evidence>
<dbReference type="InterPro" id="IPR050966">
    <property type="entry name" value="Glutamyl_endopeptidase"/>
</dbReference>
<dbReference type="InterPro" id="IPR043504">
    <property type="entry name" value="Peptidase_S1_PA_chymotrypsin"/>
</dbReference>
<dbReference type="InterPro" id="IPR009003">
    <property type="entry name" value="Peptidase_S1_PA"/>
</dbReference>
<name>A0ABW7SPL2_9ACTN</name>
<dbReference type="SUPFAM" id="SSF50494">
    <property type="entry name" value="Trypsin-like serine proteases"/>
    <property type="match status" value="1"/>
</dbReference>
<evidence type="ECO:0000256" key="1">
    <source>
        <dbReference type="ARBA" id="ARBA00022729"/>
    </source>
</evidence>
<organism evidence="4 5">
    <name type="scientific">Micromonospora rubida</name>
    <dbReference type="NCBI Taxonomy" id="2697657"/>
    <lineage>
        <taxon>Bacteria</taxon>
        <taxon>Bacillati</taxon>
        <taxon>Actinomycetota</taxon>
        <taxon>Actinomycetes</taxon>
        <taxon>Micromonosporales</taxon>
        <taxon>Micromonosporaceae</taxon>
        <taxon>Micromonospora</taxon>
    </lineage>
</organism>